<keyword evidence="2" id="KW-1185">Reference proteome</keyword>
<dbReference type="STRING" id="83784.SAMN05192564_111109"/>
<dbReference type="Pfam" id="PF22752">
    <property type="entry name" value="DUF488-N3i"/>
    <property type="match status" value="1"/>
</dbReference>
<dbReference type="AlphaFoldDB" id="A0A1H4HNG4"/>
<organism evidence="1 2">
    <name type="scientific">Paraburkholderia sartisoli</name>
    <dbReference type="NCBI Taxonomy" id="83784"/>
    <lineage>
        <taxon>Bacteria</taxon>
        <taxon>Pseudomonadati</taxon>
        <taxon>Pseudomonadota</taxon>
        <taxon>Betaproteobacteria</taxon>
        <taxon>Burkholderiales</taxon>
        <taxon>Burkholderiaceae</taxon>
        <taxon>Paraburkholderia</taxon>
    </lineage>
</organism>
<protein>
    <submittedName>
        <fullName evidence="1">Uncharacterized conserved protein YeaO, DUF488 family</fullName>
    </submittedName>
</protein>
<dbReference type="PANTHER" id="PTHR36849:SF1">
    <property type="entry name" value="CYTOPLASMIC PROTEIN"/>
    <property type="match status" value="1"/>
</dbReference>
<dbReference type="RefSeq" id="WP_090537625.1">
    <property type="nucleotide sequence ID" value="NZ_FNRQ01000011.1"/>
</dbReference>
<dbReference type="OrthoDB" id="9790745at2"/>
<dbReference type="Proteomes" id="UP000198638">
    <property type="component" value="Unassembled WGS sequence"/>
</dbReference>
<evidence type="ECO:0000313" key="2">
    <source>
        <dbReference type="Proteomes" id="UP000198638"/>
    </source>
</evidence>
<dbReference type="EMBL" id="FNRQ01000011">
    <property type="protein sequence ID" value="SEB23377.1"/>
    <property type="molecule type" value="Genomic_DNA"/>
</dbReference>
<proteinExistence type="predicted"/>
<accession>A0A1H4HNG4</accession>
<reference evidence="2" key="1">
    <citation type="submission" date="2016-10" db="EMBL/GenBank/DDBJ databases">
        <authorList>
            <person name="Varghese N."/>
            <person name="Submissions S."/>
        </authorList>
    </citation>
    <scope>NUCLEOTIDE SEQUENCE [LARGE SCALE GENOMIC DNA]</scope>
    <source>
        <strain evidence="2">LMG 24000</strain>
    </source>
</reference>
<sequence length="128" mass="14880">MPHANRKKSKIFVKRAYENATPEDGYRVLVDRLWPRGLSKTTLELDQWERDLAPSTELRTWFGHDPTRWDVFQQRYRSELASEEMQERMRHLLAEANGRTITLVYGAKDEEHNQAIVLQGVLSGLIGG</sequence>
<dbReference type="InterPro" id="IPR052552">
    <property type="entry name" value="YeaO-like"/>
</dbReference>
<evidence type="ECO:0000313" key="1">
    <source>
        <dbReference type="EMBL" id="SEB23377.1"/>
    </source>
</evidence>
<gene>
    <name evidence="1" type="ORF">SAMN05192564_111109</name>
</gene>
<dbReference type="PANTHER" id="PTHR36849">
    <property type="entry name" value="CYTOPLASMIC PROTEIN-RELATED"/>
    <property type="match status" value="1"/>
</dbReference>
<name>A0A1H4HNG4_9BURK</name>